<dbReference type="InterPro" id="IPR050515">
    <property type="entry name" value="Beta-lactam/transpept"/>
</dbReference>
<sequence length="485" mass="50069">MNTPLRRLSIVMMGMFAALLISTTAIQFFQAPALNADARNVREIYREYGRDRGPIIVGGEAIATSVPADDVYRFQRTYADGPLYAHATGYFATAFNSATGIERAESQVLNGTADSLLISRMQDLITGKQPKGGSVELTLDPAAQKAAAEALGNQSGAVVALRPATGEILAMVSTPSFDPNALATHATKDARAAWETLSKDPAKPLTNRALGPDTFAPGSVFKVITAAAYLEEHGGNAAQEVPTQATLQLPGSSHILHNPGRGSCGSGDVGPLSYAFAHSCNTTFAQLAMDVGTEALTAQAEAFGFTDSLEVPMRAAPGTLGTVGDSAQLALSGIGQFEVRATPLHMAMVASAVANNGSLMRPYLVKTIRDADLSAISETSPSQYSQPISAQTAATLKDLMRSVVTDGTGGPAAISGVQVAAKTGTAQTGNESHQHAWIVGFAPADDPQVAVAVFVQNGGDAGSAADGGRTAGPIAKRVMEAVIAK</sequence>
<dbReference type="Pfam" id="PF00905">
    <property type="entry name" value="Transpeptidase"/>
    <property type="match status" value="1"/>
</dbReference>
<dbReference type="RefSeq" id="WP_092565029.1">
    <property type="nucleotide sequence ID" value="NZ_FNQV01000010.1"/>
</dbReference>
<dbReference type="Gene3D" id="3.40.710.10">
    <property type="entry name" value="DD-peptidase/beta-lactamase superfamily"/>
    <property type="match status" value="1"/>
</dbReference>
<gene>
    <name evidence="4" type="ORF">SAMN02910418_01760</name>
</gene>
<evidence type="ECO:0000256" key="1">
    <source>
        <dbReference type="SAM" id="SignalP"/>
    </source>
</evidence>
<dbReference type="OrthoDB" id="9766847at2"/>
<dbReference type="AlphaFoldDB" id="A0A1H4BSA5"/>
<accession>A0A1H4BSA5</accession>
<dbReference type="PANTHER" id="PTHR30627:SF24">
    <property type="entry name" value="PENICILLIN-BINDING PROTEIN 4B"/>
    <property type="match status" value="1"/>
</dbReference>
<evidence type="ECO:0000259" key="2">
    <source>
        <dbReference type="Pfam" id="PF00905"/>
    </source>
</evidence>
<dbReference type="InterPro" id="IPR054120">
    <property type="entry name" value="PBPA_dimer"/>
</dbReference>
<dbReference type="EMBL" id="FNQV01000010">
    <property type="protein sequence ID" value="SEA50993.1"/>
    <property type="molecule type" value="Genomic_DNA"/>
</dbReference>
<dbReference type="GO" id="GO:0008658">
    <property type="term" value="F:penicillin binding"/>
    <property type="evidence" value="ECO:0007669"/>
    <property type="project" value="InterPro"/>
</dbReference>
<organism evidence="4 5">
    <name type="scientific">Bowdeniella nasicola</name>
    <dbReference type="NCBI Taxonomy" id="208480"/>
    <lineage>
        <taxon>Bacteria</taxon>
        <taxon>Bacillati</taxon>
        <taxon>Actinomycetota</taxon>
        <taxon>Actinomycetes</taxon>
        <taxon>Actinomycetales</taxon>
        <taxon>Actinomycetaceae</taxon>
        <taxon>Bowdeniella</taxon>
    </lineage>
</organism>
<proteinExistence type="predicted"/>
<feature type="domain" description="Penicillin binding protein A dimerisation" evidence="3">
    <location>
        <begin position="52"/>
        <end position="135"/>
    </location>
</feature>
<evidence type="ECO:0000259" key="3">
    <source>
        <dbReference type="Pfam" id="PF21922"/>
    </source>
</evidence>
<dbReference type="GO" id="GO:0005886">
    <property type="term" value="C:plasma membrane"/>
    <property type="evidence" value="ECO:0007669"/>
    <property type="project" value="TreeGrafter"/>
</dbReference>
<dbReference type="Proteomes" id="UP000199288">
    <property type="component" value="Unassembled WGS sequence"/>
</dbReference>
<dbReference type="InterPro" id="IPR012338">
    <property type="entry name" value="Beta-lactam/transpept-like"/>
</dbReference>
<dbReference type="GO" id="GO:0071555">
    <property type="term" value="P:cell wall organization"/>
    <property type="evidence" value="ECO:0007669"/>
    <property type="project" value="TreeGrafter"/>
</dbReference>
<dbReference type="InterPro" id="IPR001460">
    <property type="entry name" value="PCN-bd_Tpept"/>
</dbReference>
<keyword evidence="1" id="KW-0732">Signal</keyword>
<dbReference type="SUPFAM" id="SSF56601">
    <property type="entry name" value="beta-lactamase/transpeptidase-like"/>
    <property type="match status" value="1"/>
</dbReference>
<dbReference type="GO" id="GO:0071972">
    <property type="term" value="F:peptidoglycan L,D-transpeptidase activity"/>
    <property type="evidence" value="ECO:0007669"/>
    <property type="project" value="TreeGrafter"/>
</dbReference>
<reference evidence="5" key="1">
    <citation type="submission" date="2016-10" db="EMBL/GenBank/DDBJ databases">
        <authorList>
            <person name="Varghese N."/>
            <person name="Submissions S."/>
        </authorList>
    </citation>
    <scope>NUCLEOTIDE SEQUENCE [LARGE SCALE GENOMIC DNA]</scope>
    <source>
        <strain evidence="5">KPR-1</strain>
    </source>
</reference>
<protein>
    <submittedName>
        <fullName evidence="4">Cell elongation-specific peptidoglycan D,D-transpeptidase</fullName>
    </submittedName>
</protein>
<keyword evidence="5" id="KW-1185">Reference proteome</keyword>
<dbReference type="Pfam" id="PF21922">
    <property type="entry name" value="PBP_dimer_2"/>
    <property type="match status" value="1"/>
</dbReference>
<dbReference type="Gene3D" id="3.90.1310.10">
    <property type="entry name" value="Penicillin-binding protein 2a (Domain 2)"/>
    <property type="match status" value="1"/>
</dbReference>
<dbReference type="PANTHER" id="PTHR30627">
    <property type="entry name" value="PEPTIDOGLYCAN D,D-TRANSPEPTIDASE"/>
    <property type="match status" value="1"/>
</dbReference>
<name>A0A1H4BSA5_9ACTO</name>
<feature type="chain" id="PRO_5011473494" evidence="1">
    <location>
        <begin position="28"/>
        <end position="485"/>
    </location>
</feature>
<evidence type="ECO:0000313" key="4">
    <source>
        <dbReference type="EMBL" id="SEA50993.1"/>
    </source>
</evidence>
<feature type="signal peptide" evidence="1">
    <location>
        <begin position="1"/>
        <end position="27"/>
    </location>
</feature>
<evidence type="ECO:0000313" key="5">
    <source>
        <dbReference type="Proteomes" id="UP000199288"/>
    </source>
</evidence>
<feature type="domain" description="Penicillin-binding protein transpeptidase" evidence="2">
    <location>
        <begin position="156"/>
        <end position="480"/>
    </location>
</feature>